<dbReference type="CDD" id="cd16381">
    <property type="entry name" value="YitT_C_like_1"/>
    <property type="match status" value="1"/>
</dbReference>
<keyword evidence="2 6" id="KW-1003">Cell membrane</keyword>
<dbReference type="GO" id="GO:0005886">
    <property type="term" value="C:plasma membrane"/>
    <property type="evidence" value="ECO:0007669"/>
    <property type="project" value="UniProtKB-SubCell"/>
</dbReference>
<accession>A0A6M0H925</accession>
<evidence type="ECO:0000313" key="9">
    <source>
        <dbReference type="EMBL" id="NEU06573.1"/>
    </source>
</evidence>
<evidence type="ECO:0000256" key="2">
    <source>
        <dbReference type="ARBA" id="ARBA00022475"/>
    </source>
</evidence>
<protein>
    <recommendedName>
        <fullName evidence="6">UPF0316 protein G3M99_17355</fullName>
    </recommendedName>
</protein>
<evidence type="ECO:0000256" key="6">
    <source>
        <dbReference type="HAMAP-Rule" id="MF_01515"/>
    </source>
</evidence>
<dbReference type="Pfam" id="PF18955">
    <property type="entry name" value="DUF5698"/>
    <property type="match status" value="1"/>
</dbReference>
<dbReference type="InterPro" id="IPR022930">
    <property type="entry name" value="UPF0316"/>
</dbReference>
<name>A0A6M0H925_9CLOT</name>
<feature type="domain" description="DUF5698" evidence="8">
    <location>
        <begin position="19"/>
        <end position="76"/>
    </location>
</feature>
<evidence type="ECO:0000259" key="7">
    <source>
        <dbReference type="Pfam" id="PF10035"/>
    </source>
</evidence>
<gene>
    <name evidence="9" type="ORF">G3M99_17355</name>
</gene>
<dbReference type="Proteomes" id="UP000481872">
    <property type="component" value="Unassembled WGS sequence"/>
</dbReference>
<evidence type="ECO:0000256" key="5">
    <source>
        <dbReference type="ARBA" id="ARBA00023136"/>
    </source>
</evidence>
<dbReference type="EMBL" id="JAAGPU010000052">
    <property type="protein sequence ID" value="NEU06573.1"/>
    <property type="molecule type" value="Genomic_DNA"/>
</dbReference>
<dbReference type="PANTHER" id="PTHR40060:SF1">
    <property type="entry name" value="UPF0316 PROTEIN YEBE"/>
    <property type="match status" value="1"/>
</dbReference>
<comment type="similarity">
    <text evidence="6">Belongs to the UPF0316 family.</text>
</comment>
<comment type="caution">
    <text evidence="9">The sequence shown here is derived from an EMBL/GenBank/DDBJ whole genome shotgun (WGS) entry which is preliminary data.</text>
</comment>
<keyword evidence="5 6" id="KW-0472">Membrane</keyword>
<evidence type="ECO:0000256" key="4">
    <source>
        <dbReference type="ARBA" id="ARBA00022989"/>
    </source>
</evidence>
<keyword evidence="10" id="KW-1185">Reference proteome</keyword>
<sequence>MWMYLFIFVCKIIEVSFTTVRTVLITRGEKLYAATIGFFEVIIWLLVVGNVLNGIQEDPIKIIVYALGYACGNYVGSIIEDKLAIGMITMNVIVAQEDGEKLINTLRDAEVGVTSIEGEGRSSKKLVLLIHLKRKRKLEIMKLIEETEIKSVISVTDIKTVYGGYGMVRK</sequence>
<feature type="transmembrane region" description="Helical" evidence="6">
    <location>
        <begin position="31"/>
        <end position="52"/>
    </location>
</feature>
<evidence type="ECO:0000256" key="3">
    <source>
        <dbReference type="ARBA" id="ARBA00022692"/>
    </source>
</evidence>
<dbReference type="RefSeq" id="WP_061995171.1">
    <property type="nucleotide sequence ID" value="NZ_JAAGPU010000052.1"/>
</dbReference>
<evidence type="ECO:0000259" key="8">
    <source>
        <dbReference type="Pfam" id="PF18955"/>
    </source>
</evidence>
<evidence type="ECO:0000313" key="10">
    <source>
        <dbReference type="Proteomes" id="UP000481872"/>
    </source>
</evidence>
<organism evidence="9 10">
    <name type="scientific">Clostridium senegalense</name>
    <dbReference type="NCBI Taxonomy" id="1465809"/>
    <lineage>
        <taxon>Bacteria</taxon>
        <taxon>Bacillati</taxon>
        <taxon>Bacillota</taxon>
        <taxon>Clostridia</taxon>
        <taxon>Eubacteriales</taxon>
        <taxon>Clostridiaceae</taxon>
        <taxon>Clostridium</taxon>
    </lineage>
</organism>
<reference evidence="9 10" key="1">
    <citation type="submission" date="2020-02" db="EMBL/GenBank/DDBJ databases">
        <title>Genome assembly of a novel Clostridium senegalense strain.</title>
        <authorList>
            <person name="Gupta T.B."/>
            <person name="Jauregui R."/>
            <person name="Maclean P."/>
            <person name="Nawarathana A."/>
            <person name="Brightwell G."/>
        </authorList>
    </citation>
    <scope>NUCLEOTIDE SEQUENCE [LARGE SCALE GENOMIC DNA]</scope>
    <source>
        <strain evidence="9 10">AGRFS4</strain>
    </source>
</reference>
<dbReference type="PANTHER" id="PTHR40060">
    <property type="entry name" value="UPF0316 PROTEIN YEBE"/>
    <property type="match status" value="1"/>
</dbReference>
<evidence type="ECO:0000256" key="1">
    <source>
        <dbReference type="ARBA" id="ARBA00004651"/>
    </source>
</evidence>
<dbReference type="AlphaFoldDB" id="A0A6M0H925"/>
<dbReference type="HAMAP" id="MF_01515">
    <property type="entry name" value="UPF0316"/>
    <property type="match status" value="1"/>
</dbReference>
<proteinExistence type="inferred from homology"/>
<dbReference type="InterPro" id="IPR019264">
    <property type="entry name" value="DUF2179"/>
</dbReference>
<dbReference type="Pfam" id="PF10035">
    <property type="entry name" value="DUF2179"/>
    <property type="match status" value="1"/>
</dbReference>
<feature type="domain" description="DUF2179" evidence="7">
    <location>
        <begin position="112"/>
        <end position="163"/>
    </location>
</feature>
<feature type="transmembrane region" description="Helical" evidence="6">
    <location>
        <begin position="6"/>
        <end position="24"/>
    </location>
</feature>
<keyword evidence="3 6" id="KW-0812">Transmembrane</keyword>
<dbReference type="InterPro" id="IPR044035">
    <property type="entry name" value="DUF5698"/>
</dbReference>
<comment type="subcellular location">
    <subcellularLocation>
        <location evidence="1 6">Cell membrane</location>
        <topology evidence="1 6">Multi-pass membrane protein</topology>
    </subcellularLocation>
</comment>
<keyword evidence="4 6" id="KW-1133">Transmembrane helix</keyword>